<keyword evidence="1" id="KW-0732">Signal</keyword>
<dbReference type="Pfam" id="PF19795">
    <property type="entry name" value="DUF6279"/>
    <property type="match status" value="1"/>
</dbReference>
<reference evidence="2 3" key="1">
    <citation type="submission" date="2023-07" db="EMBL/GenBank/DDBJ databases">
        <title>Identification of four novel Pseudomonas species associated with bacterial leaf spot of cucurbits.</title>
        <authorList>
            <person name="Fullem K.R."/>
        </authorList>
    </citation>
    <scope>NUCLEOTIDE SEQUENCE [LARGE SCALE GENOMIC DNA]</scope>
    <source>
        <strain evidence="2 3">KFB 138</strain>
    </source>
</reference>
<dbReference type="EMBL" id="JAUQOO010000027">
    <property type="protein sequence ID" value="MDO7929952.1"/>
    <property type="molecule type" value="Genomic_DNA"/>
</dbReference>
<dbReference type="PIRSF" id="PIRSF028200">
    <property type="entry name" value="UCP028200"/>
    <property type="match status" value="1"/>
</dbReference>
<feature type="chain" id="PRO_5045211729" evidence="1">
    <location>
        <begin position="27"/>
        <end position="288"/>
    </location>
</feature>
<evidence type="ECO:0000256" key="1">
    <source>
        <dbReference type="SAM" id="SignalP"/>
    </source>
</evidence>
<keyword evidence="3" id="KW-1185">Reference proteome</keyword>
<proteinExistence type="predicted"/>
<gene>
    <name evidence="2" type="ORF">Q6A51_24550</name>
</gene>
<comment type="caution">
    <text evidence="2">The sequence shown here is derived from an EMBL/GenBank/DDBJ whole genome shotgun (WGS) entry which is preliminary data.</text>
</comment>
<dbReference type="PROSITE" id="PS51257">
    <property type="entry name" value="PROKAR_LIPOPROTEIN"/>
    <property type="match status" value="1"/>
</dbReference>
<evidence type="ECO:0000313" key="2">
    <source>
        <dbReference type="EMBL" id="MDO7929952.1"/>
    </source>
</evidence>
<keyword evidence="2" id="KW-0449">Lipoprotein</keyword>
<dbReference type="Proteomes" id="UP001223016">
    <property type="component" value="Unassembled WGS sequence"/>
</dbReference>
<evidence type="ECO:0000313" key="3">
    <source>
        <dbReference type="Proteomes" id="UP001223016"/>
    </source>
</evidence>
<sequence>MHCFKAFIKLLMAVPLLVACSQVGLAYRNLDVIIPWTLNDYLDMSRTQKNWLDERLKQHLSWHCSTQLPDYLTWFNRLEDMVKNDQVTQAELEARTEEAKEAIAKISRQITPSAVELLARFDDKQVQEMQNAFAKDKRKQENKLLNEPLDKQIAERSERMEKRLTPWLGQLSTAQKARVQTWSASLGEQNRAWIENRTRWQNLFLATVQQRQASDFPQRIAALLQNRETFWTPEYRQNYNKAEHAAISLLVDVIAQSTPEQRKRLLARIADMREDFADLDCLKASQKA</sequence>
<dbReference type="RefSeq" id="WP_201017302.1">
    <property type="nucleotide sequence ID" value="NZ_JAUQOO010000027.1"/>
</dbReference>
<dbReference type="Gene3D" id="1.20.120.20">
    <property type="entry name" value="Apolipoprotein"/>
    <property type="match status" value="1"/>
</dbReference>
<accession>A0ABT9CWR4</accession>
<name>A0ABT9CWR4_9PSED</name>
<feature type="signal peptide" evidence="1">
    <location>
        <begin position="1"/>
        <end position="26"/>
    </location>
</feature>
<protein>
    <submittedName>
        <fullName evidence="2">DUF6279 family lipoprotein</fullName>
    </submittedName>
</protein>
<organism evidence="2 3">
    <name type="scientific">Pseudomonas serbiensis</name>
    <dbReference type="NCBI Taxonomy" id="3064350"/>
    <lineage>
        <taxon>Bacteria</taxon>
        <taxon>Pseudomonadati</taxon>
        <taxon>Pseudomonadota</taxon>
        <taxon>Gammaproteobacteria</taxon>
        <taxon>Pseudomonadales</taxon>
        <taxon>Pseudomonadaceae</taxon>
        <taxon>Pseudomonas</taxon>
    </lineage>
</organism>
<dbReference type="InterPro" id="IPR016875">
    <property type="entry name" value="UCP028200"/>
</dbReference>